<dbReference type="PANTHER" id="PTHR43104">
    <property type="entry name" value="L-2-HYDROXYGLUTARATE DEHYDROGENASE, MITOCHONDRIAL"/>
    <property type="match status" value="1"/>
</dbReference>
<evidence type="ECO:0000256" key="8">
    <source>
        <dbReference type="ARBA" id="ARBA00022827"/>
    </source>
</evidence>
<dbReference type="RefSeq" id="WP_138565539.1">
    <property type="nucleotide sequence ID" value="NZ_CP040602.1"/>
</dbReference>
<comment type="catalytic activity">
    <reaction evidence="1">
        <text>(S)-malate + a quinone = a quinol + oxaloacetate</text>
        <dbReference type="Rhea" id="RHEA:46012"/>
        <dbReference type="ChEBI" id="CHEBI:15589"/>
        <dbReference type="ChEBI" id="CHEBI:16452"/>
        <dbReference type="ChEBI" id="CHEBI:24646"/>
        <dbReference type="ChEBI" id="CHEBI:132124"/>
        <dbReference type="EC" id="1.1.5.4"/>
    </reaction>
</comment>
<dbReference type="GO" id="GO:0047545">
    <property type="term" value="F:(S)-2-hydroxyglutarate dehydrogenase activity"/>
    <property type="evidence" value="ECO:0007669"/>
    <property type="project" value="TreeGrafter"/>
</dbReference>
<dbReference type="Proteomes" id="UP000304864">
    <property type="component" value="Chromosome"/>
</dbReference>
<evidence type="ECO:0000256" key="4">
    <source>
        <dbReference type="ARBA" id="ARBA00006389"/>
    </source>
</evidence>
<dbReference type="PANTHER" id="PTHR43104:SF2">
    <property type="entry name" value="L-2-HYDROXYGLUTARATE DEHYDROGENASE, MITOCHONDRIAL"/>
    <property type="match status" value="1"/>
</dbReference>
<name>A0A4P9K719_9GAMM</name>
<sequence>MKNRSFDVVIVGGGISGSALTYMLAKYSNVNSIAMLEKYGSLAPLNSHARANSQTLHCGDIETNYTLEKAKLVKQQANMIVHYADKVEKNDFLYKFPKMILAVGDDECERLQKRHEEFSDAFPYMELWDAERIAEVEPAVALVDGKPREEKIIASGCTDEYSAVNYGNLSKSFINSARKSNKEINVSLSCAVEKITKFDDHYELVTPQGTFLAKFVVVSAGAHSLLLANQLGHGMDMSILPMAGSFYYVPKMLNGKVYTMQNDKLPFAALHGDPDLIELNKTRLGPTALVLPKLERYTGGTYWDFWKSLKLDFKVLRVFWDLMKDSTIRNYILRNFAFEIPILRRKLFAKDAQKIIPSLKPQDLEYASGIGGLRPQVIDKTTMQLKLGEASIVPEDENLIFNMTPSPGATTCLGNAYRDAKIVCQRLGLELNRQAVVDDLLGGTDIPEK</sequence>
<dbReference type="Gene3D" id="3.50.50.60">
    <property type="entry name" value="FAD/NAD(P)-binding domain"/>
    <property type="match status" value="1"/>
</dbReference>
<dbReference type="OrthoDB" id="9801699at2"/>
<organism evidence="12 13">
    <name type="scientific">Thiomicrorhabdus sediminis</name>
    <dbReference type="NCBI Taxonomy" id="2580412"/>
    <lineage>
        <taxon>Bacteria</taxon>
        <taxon>Pseudomonadati</taxon>
        <taxon>Pseudomonadota</taxon>
        <taxon>Gammaproteobacteria</taxon>
        <taxon>Thiotrichales</taxon>
        <taxon>Piscirickettsiaceae</taxon>
        <taxon>Thiomicrorhabdus</taxon>
    </lineage>
</organism>
<dbReference type="EC" id="1.1.5.4" evidence="5"/>
<evidence type="ECO:0000256" key="10">
    <source>
        <dbReference type="ARBA" id="ARBA00030660"/>
    </source>
</evidence>
<dbReference type="GO" id="GO:0005737">
    <property type="term" value="C:cytoplasm"/>
    <property type="evidence" value="ECO:0007669"/>
    <property type="project" value="TreeGrafter"/>
</dbReference>
<evidence type="ECO:0000313" key="12">
    <source>
        <dbReference type="EMBL" id="QCU90865.1"/>
    </source>
</evidence>
<keyword evidence="7" id="KW-0285">Flavoprotein</keyword>
<dbReference type="Pfam" id="PF06039">
    <property type="entry name" value="Mqo"/>
    <property type="match status" value="1"/>
</dbReference>
<evidence type="ECO:0000313" key="13">
    <source>
        <dbReference type="Proteomes" id="UP000304864"/>
    </source>
</evidence>
<gene>
    <name evidence="12" type="ORF">FE785_09615</name>
</gene>
<reference evidence="12 13" key="1">
    <citation type="submission" date="2019-05" db="EMBL/GenBank/DDBJ databases">
        <title>Thiomicrorhabdus sediminis sp. nov, a novel sulfur-oxidizing bacterium isolated from coastal sediment.</title>
        <authorList>
            <person name="Liu X."/>
        </authorList>
    </citation>
    <scope>NUCLEOTIDE SEQUENCE [LARGE SCALE GENOMIC DNA]</scope>
    <source>
        <strain evidence="12 13">G1</strain>
    </source>
</reference>
<evidence type="ECO:0000256" key="9">
    <source>
        <dbReference type="ARBA" id="ARBA00023002"/>
    </source>
</evidence>
<keyword evidence="8" id="KW-0274">FAD</keyword>
<evidence type="ECO:0000256" key="1">
    <source>
        <dbReference type="ARBA" id="ARBA00001139"/>
    </source>
</evidence>
<dbReference type="SUPFAM" id="SSF51905">
    <property type="entry name" value="FAD/NAD(P)-binding domain"/>
    <property type="match status" value="1"/>
</dbReference>
<comment type="similarity">
    <text evidence="4">Belongs to the MQO family.</text>
</comment>
<dbReference type="KEGG" id="thig:FE785_09615"/>
<proteinExistence type="inferred from homology"/>
<dbReference type="InterPro" id="IPR006231">
    <property type="entry name" value="MQO"/>
</dbReference>
<comment type="cofactor">
    <cofactor evidence="2">
        <name>FAD</name>
        <dbReference type="ChEBI" id="CHEBI:57692"/>
    </cofactor>
</comment>
<evidence type="ECO:0000256" key="7">
    <source>
        <dbReference type="ARBA" id="ARBA00022630"/>
    </source>
</evidence>
<keyword evidence="9" id="KW-0560">Oxidoreductase</keyword>
<dbReference type="AlphaFoldDB" id="A0A4P9K719"/>
<evidence type="ECO:0000256" key="11">
    <source>
        <dbReference type="ARBA" id="ARBA00031550"/>
    </source>
</evidence>
<evidence type="ECO:0000256" key="3">
    <source>
        <dbReference type="ARBA" id="ARBA00005012"/>
    </source>
</evidence>
<evidence type="ECO:0000256" key="5">
    <source>
        <dbReference type="ARBA" id="ARBA00013026"/>
    </source>
</evidence>
<dbReference type="EMBL" id="CP040602">
    <property type="protein sequence ID" value="QCU90865.1"/>
    <property type="molecule type" value="Genomic_DNA"/>
</dbReference>
<dbReference type="UniPathway" id="UPA00223">
    <property type="reaction ID" value="UER01008"/>
</dbReference>
<evidence type="ECO:0000256" key="2">
    <source>
        <dbReference type="ARBA" id="ARBA00001974"/>
    </source>
</evidence>
<protein>
    <recommendedName>
        <fullName evidence="5">malate dehydrogenase (quinone)</fullName>
        <ecNumber evidence="5">1.1.5.4</ecNumber>
    </recommendedName>
    <alternativeName>
        <fullName evidence="11">MQO</fullName>
    </alternativeName>
    <alternativeName>
        <fullName evidence="10">Malate dehydrogenase [quinone]</fullName>
    </alternativeName>
</protein>
<dbReference type="InterPro" id="IPR036188">
    <property type="entry name" value="FAD/NAD-bd_sf"/>
</dbReference>
<dbReference type="GO" id="GO:0006099">
    <property type="term" value="P:tricarboxylic acid cycle"/>
    <property type="evidence" value="ECO:0007669"/>
    <property type="project" value="UniProtKB-UniPathway"/>
</dbReference>
<dbReference type="Gene3D" id="3.30.9.10">
    <property type="entry name" value="D-Amino Acid Oxidase, subunit A, domain 2"/>
    <property type="match status" value="1"/>
</dbReference>
<keyword evidence="13" id="KW-1185">Reference proteome</keyword>
<accession>A0A4P9K719</accession>
<evidence type="ECO:0000256" key="6">
    <source>
        <dbReference type="ARBA" id="ARBA00022532"/>
    </source>
</evidence>
<dbReference type="GO" id="GO:0008924">
    <property type="term" value="F:L-malate dehydrogenase (quinone) activity"/>
    <property type="evidence" value="ECO:0007669"/>
    <property type="project" value="UniProtKB-EC"/>
</dbReference>
<comment type="pathway">
    <text evidence="3">Carbohydrate metabolism; tricarboxylic acid cycle; oxaloacetate from (S)-malate (quinone route): step 1/1.</text>
</comment>
<keyword evidence="6" id="KW-0816">Tricarboxylic acid cycle</keyword>